<dbReference type="Proteomes" id="UP001602245">
    <property type="component" value="Unassembled WGS sequence"/>
</dbReference>
<reference evidence="1 2" key="1">
    <citation type="submission" date="2024-10" db="EMBL/GenBank/DDBJ databases">
        <title>The Natural Products Discovery Center: Release of the First 8490 Sequenced Strains for Exploring Actinobacteria Biosynthetic Diversity.</title>
        <authorList>
            <person name="Kalkreuter E."/>
            <person name="Kautsar S.A."/>
            <person name="Yang D."/>
            <person name="Bader C.D."/>
            <person name="Teijaro C.N."/>
            <person name="Fluegel L."/>
            <person name="Davis C.M."/>
            <person name="Simpson J.R."/>
            <person name="Lauterbach L."/>
            <person name="Steele A.D."/>
            <person name="Gui C."/>
            <person name="Meng S."/>
            <person name="Li G."/>
            <person name="Viehrig K."/>
            <person name="Ye F."/>
            <person name="Su P."/>
            <person name="Kiefer A.F."/>
            <person name="Nichols A."/>
            <person name="Cepeda A.J."/>
            <person name="Yan W."/>
            <person name="Fan B."/>
            <person name="Jiang Y."/>
            <person name="Adhikari A."/>
            <person name="Zheng C.-J."/>
            <person name="Schuster L."/>
            <person name="Cowan T.M."/>
            <person name="Smanski M.J."/>
            <person name="Chevrette M.G."/>
            <person name="De Carvalho L.P.S."/>
            <person name="Shen B."/>
        </authorList>
    </citation>
    <scope>NUCLEOTIDE SEQUENCE [LARGE SCALE GENOMIC DNA]</scope>
    <source>
        <strain evidence="1 2">NPDC000087</strain>
    </source>
</reference>
<comment type="caution">
    <text evidence="1">The sequence shown here is derived from an EMBL/GenBank/DDBJ whole genome shotgun (WGS) entry which is preliminary data.</text>
</comment>
<evidence type="ECO:0000313" key="1">
    <source>
        <dbReference type="EMBL" id="MFF5291335.1"/>
    </source>
</evidence>
<organism evidence="1 2">
    <name type="scientific">Paractinoplanes globisporus</name>
    <dbReference type="NCBI Taxonomy" id="113565"/>
    <lineage>
        <taxon>Bacteria</taxon>
        <taxon>Bacillati</taxon>
        <taxon>Actinomycetota</taxon>
        <taxon>Actinomycetes</taxon>
        <taxon>Micromonosporales</taxon>
        <taxon>Micromonosporaceae</taxon>
        <taxon>Paractinoplanes</taxon>
    </lineage>
</organism>
<sequence>MRHRATIGYRRVLGLLAVVSLIGAGLVGVGGAAAGTPVVAGLTITPSTIAVGASAGLVATATNTTGAPVNVSLGVNLPNGVSVSAVSGTGGCTPRRLTRLIYCGAIGVPSGASAAIEFRVTPTAAGSYAFQSYARVMYSSTNSTASRTLTAQ</sequence>
<gene>
    <name evidence="1" type="ORF">ACFY35_17985</name>
</gene>
<accession>A0ABW6WDF7</accession>
<dbReference type="RefSeq" id="WP_020515693.1">
    <property type="nucleotide sequence ID" value="NZ_JBIAZU010000003.1"/>
</dbReference>
<proteinExistence type="predicted"/>
<name>A0ABW6WDF7_9ACTN</name>
<keyword evidence="2" id="KW-1185">Reference proteome</keyword>
<protein>
    <recommendedName>
        <fullName evidence="3">DUF11 domain-containing protein</fullName>
    </recommendedName>
</protein>
<dbReference type="EMBL" id="JBIAZU010000003">
    <property type="protein sequence ID" value="MFF5291335.1"/>
    <property type="molecule type" value="Genomic_DNA"/>
</dbReference>
<evidence type="ECO:0008006" key="3">
    <source>
        <dbReference type="Google" id="ProtNLM"/>
    </source>
</evidence>
<evidence type="ECO:0000313" key="2">
    <source>
        <dbReference type="Proteomes" id="UP001602245"/>
    </source>
</evidence>